<dbReference type="EMBL" id="JAGKQM010000001">
    <property type="protein sequence ID" value="KAH0942579.1"/>
    <property type="molecule type" value="Genomic_DNA"/>
</dbReference>
<dbReference type="Proteomes" id="UP000824890">
    <property type="component" value="Unassembled WGS sequence"/>
</dbReference>
<evidence type="ECO:0000256" key="1">
    <source>
        <dbReference type="SAM" id="Phobius"/>
    </source>
</evidence>
<feature type="non-terminal residue" evidence="2">
    <location>
        <position position="1"/>
    </location>
</feature>
<comment type="caution">
    <text evidence="2">The sequence shown here is derived from an EMBL/GenBank/DDBJ whole genome shotgun (WGS) entry which is preliminary data.</text>
</comment>
<feature type="transmembrane region" description="Helical" evidence="1">
    <location>
        <begin position="65"/>
        <end position="83"/>
    </location>
</feature>
<feature type="transmembrane region" description="Helical" evidence="1">
    <location>
        <begin position="143"/>
        <end position="162"/>
    </location>
</feature>
<keyword evidence="1" id="KW-0812">Transmembrane</keyword>
<name>A0ABQ8ELV6_BRANA</name>
<organism evidence="2 3">
    <name type="scientific">Brassica napus</name>
    <name type="common">Rape</name>
    <dbReference type="NCBI Taxonomy" id="3708"/>
    <lineage>
        <taxon>Eukaryota</taxon>
        <taxon>Viridiplantae</taxon>
        <taxon>Streptophyta</taxon>
        <taxon>Embryophyta</taxon>
        <taxon>Tracheophyta</taxon>
        <taxon>Spermatophyta</taxon>
        <taxon>Magnoliopsida</taxon>
        <taxon>eudicotyledons</taxon>
        <taxon>Gunneridae</taxon>
        <taxon>Pentapetalae</taxon>
        <taxon>rosids</taxon>
        <taxon>malvids</taxon>
        <taxon>Brassicales</taxon>
        <taxon>Brassicaceae</taxon>
        <taxon>Brassiceae</taxon>
        <taxon>Brassica</taxon>
    </lineage>
</organism>
<evidence type="ECO:0000313" key="2">
    <source>
        <dbReference type="EMBL" id="KAH0942579.1"/>
    </source>
</evidence>
<feature type="transmembrane region" description="Helical" evidence="1">
    <location>
        <begin position="90"/>
        <end position="111"/>
    </location>
</feature>
<feature type="non-terminal residue" evidence="2">
    <location>
        <position position="180"/>
    </location>
</feature>
<reference evidence="2 3" key="1">
    <citation type="submission" date="2021-05" db="EMBL/GenBank/DDBJ databases">
        <title>Genome Assembly of Synthetic Allotetraploid Brassica napus Reveals Homoeologous Exchanges between Subgenomes.</title>
        <authorList>
            <person name="Davis J.T."/>
        </authorList>
    </citation>
    <scope>NUCLEOTIDE SEQUENCE [LARGE SCALE GENOMIC DNA]</scope>
    <source>
        <strain evidence="3">cv. Da-Ae</strain>
        <tissue evidence="2">Seedling</tissue>
    </source>
</reference>
<sequence>FVYPSIYVPSSVAAFTAACISVTLPFAIFATLGLDSVLLRVCSVDLEDCFWSQVWAHVSRRLASVLPHSCCSLLLLLPLSFVVLHRHRRLVCACLLSSQLISLVTLPFAMFATPDLDSVFLCVRSVCLEDYFWPQAWALISRWLSFILPPSGVCGVSLLELWSILSRVLWFFVGISNLSV</sequence>
<feature type="transmembrane region" description="Helical" evidence="1">
    <location>
        <begin position="12"/>
        <end position="34"/>
    </location>
</feature>
<protein>
    <submittedName>
        <fullName evidence="2">Uncharacterized protein</fullName>
    </submittedName>
</protein>
<keyword evidence="3" id="KW-1185">Reference proteome</keyword>
<gene>
    <name evidence="2" type="ORF">HID58_002216</name>
</gene>
<proteinExistence type="predicted"/>
<accession>A0ABQ8ELV6</accession>
<keyword evidence="1" id="KW-1133">Transmembrane helix</keyword>
<evidence type="ECO:0000313" key="3">
    <source>
        <dbReference type="Proteomes" id="UP000824890"/>
    </source>
</evidence>
<keyword evidence="1" id="KW-0472">Membrane</keyword>